<evidence type="ECO:0000256" key="6">
    <source>
        <dbReference type="ARBA" id="ARBA00023136"/>
    </source>
</evidence>
<feature type="transmembrane region" description="Helical" evidence="8">
    <location>
        <begin position="296"/>
        <end position="313"/>
    </location>
</feature>
<feature type="transmembrane region" description="Helical" evidence="8">
    <location>
        <begin position="48"/>
        <end position="66"/>
    </location>
</feature>
<dbReference type="InterPro" id="IPR000715">
    <property type="entry name" value="Glycosyl_transferase_4"/>
</dbReference>
<dbReference type="Proteomes" id="UP000005870">
    <property type="component" value="Chromosome"/>
</dbReference>
<organism evidence="9 10">
    <name type="scientific">Pseudoxanthomonas spadix (strain BD-a59)</name>
    <dbReference type="NCBI Taxonomy" id="1045855"/>
    <lineage>
        <taxon>Bacteria</taxon>
        <taxon>Pseudomonadati</taxon>
        <taxon>Pseudomonadota</taxon>
        <taxon>Gammaproteobacteria</taxon>
        <taxon>Lysobacterales</taxon>
        <taxon>Lysobacteraceae</taxon>
        <taxon>Pseudoxanthomonas</taxon>
    </lineage>
</organism>
<dbReference type="AlphaFoldDB" id="G7UP20"/>
<evidence type="ECO:0000313" key="10">
    <source>
        <dbReference type="Proteomes" id="UP000005870"/>
    </source>
</evidence>
<dbReference type="OrthoDB" id="9783652at2"/>
<keyword evidence="7" id="KW-0479">Metal-binding</keyword>
<dbReference type="PANTHER" id="PTHR22926:SF3">
    <property type="entry name" value="UNDECAPRENYL-PHOSPHATE ALPHA-N-ACETYLGLUCOSAMINYL 1-PHOSPHATE TRANSFERASE"/>
    <property type="match status" value="1"/>
</dbReference>
<keyword evidence="5 8" id="KW-1133">Transmembrane helix</keyword>
<feature type="transmembrane region" description="Helical" evidence="8">
    <location>
        <begin position="128"/>
        <end position="144"/>
    </location>
</feature>
<dbReference type="KEGG" id="psd:DSC_10350"/>
<keyword evidence="4 8" id="KW-0812">Transmembrane</keyword>
<dbReference type="CDD" id="cd06854">
    <property type="entry name" value="GT_WbpL_WbcO_like"/>
    <property type="match status" value="1"/>
</dbReference>
<evidence type="ECO:0000256" key="8">
    <source>
        <dbReference type="SAM" id="Phobius"/>
    </source>
</evidence>
<dbReference type="GO" id="GO:0009103">
    <property type="term" value="P:lipopolysaccharide biosynthetic process"/>
    <property type="evidence" value="ECO:0007669"/>
    <property type="project" value="TreeGrafter"/>
</dbReference>
<keyword evidence="10" id="KW-1185">Reference proteome</keyword>
<evidence type="ECO:0000256" key="3">
    <source>
        <dbReference type="ARBA" id="ARBA00022679"/>
    </source>
</evidence>
<name>G7UP20_PSEUP</name>
<feature type="transmembrane region" description="Helical" evidence="8">
    <location>
        <begin position="103"/>
        <end position="122"/>
    </location>
</feature>
<keyword evidence="3 9" id="KW-0808">Transferase</keyword>
<sequence>MPGLLPWLLLHAGAAAALTWGTRRYALWRGLLDAPGQRRSHRVPTPRGGGIAIAAVVLLACAWLAWRAPTHARSIGLFAGGLLMVAAIGWMDDHRPLPAARRFVVHLLAASLLAGALAMQALPWWQVVLGWLFAVCLVNIWNFMDGINGLAASQAAIAAAGYALVLPAPWAWIAWALCAGCLGFLPMNFPRARIFMGDVGSGALGYVLAGLIALSITGVEALPLTLLPICAFSIDAGFTLLRRVLCQEAWWQPHTTHAYQRAARRHGHTPVTVLCALFSIAATISMVTLWQTTFMVALMVTLGVCVLASWIWSRQQRLETPGIRNAE</sequence>
<feature type="transmembrane region" description="Helical" evidence="8">
    <location>
        <begin position="271"/>
        <end position="290"/>
    </location>
</feature>
<dbReference type="EMBL" id="CP003093">
    <property type="protein sequence ID" value="AER56714.1"/>
    <property type="molecule type" value="Genomic_DNA"/>
</dbReference>
<dbReference type="GO" id="GO:0071555">
    <property type="term" value="P:cell wall organization"/>
    <property type="evidence" value="ECO:0007669"/>
    <property type="project" value="TreeGrafter"/>
</dbReference>
<dbReference type="GO" id="GO:0044038">
    <property type="term" value="P:cell wall macromolecule biosynthetic process"/>
    <property type="evidence" value="ECO:0007669"/>
    <property type="project" value="TreeGrafter"/>
</dbReference>
<evidence type="ECO:0000256" key="5">
    <source>
        <dbReference type="ARBA" id="ARBA00022989"/>
    </source>
</evidence>
<evidence type="ECO:0000256" key="2">
    <source>
        <dbReference type="ARBA" id="ARBA00022475"/>
    </source>
</evidence>
<evidence type="ECO:0000256" key="4">
    <source>
        <dbReference type="ARBA" id="ARBA00022692"/>
    </source>
</evidence>
<feature type="binding site" evidence="7">
    <location>
        <position position="198"/>
    </location>
    <ligand>
        <name>Mg(2+)</name>
        <dbReference type="ChEBI" id="CHEBI:18420"/>
    </ligand>
</feature>
<dbReference type="PANTHER" id="PTHR22926">
    <property type="entry name" value="PHOSPHO-N-ACETYLMURAMOYL-PENTAPEPTIDE-TRANSFERASE"/>
    <property type="match status" value="1"/>
</dbReference>
<keyword evidence="6 8" id="KW-0472">Membrane</keyword>
<dbReference type="GO" id="GO:0016780">
    <property type="term" value="F:phosphotransferase activity, for other substituted phosphate groups"/>
    <property type="evidence" value="ECO:0007669"/>
    <property type="project" value="InterPro"/>
</dbReference>
<accession>G7UP20</accession>
<feature type="binding site" evidence="7">
    <location>
        <position position="142"/>
    </location>
    <ligand>
        <name>Mg(2+)</name>
        <dbReference type="ChEBI" id="CHEBI:18420"/>
    </ligand>
</feature>
<feature type="transmembrane region" description="Helical" evidence="8">
    <location>
        <begin position="205"/>
        <end position="234"/>
    </location>
</feature>
<proteinExistence type="predicted"/>
<comment type="subcellular location">
    <subcellularLocation>
        <location evidence="1">Cell membrane</location>
        <topology evidence="1">Multi-pass membrane protein</topology>
    </subcellularLocation>
</comment>
<comment type="cofactor">
    <cofactor evidence="7">
        <name>Mg(2+)</name>
        <dbReference type="ChEBI" id="CHEBI:18420"/>
    </cofactor>
</comment>
<dbReference type="Pfam" id="PF00953">
    <property type="entry name" value="Glycos_transf_4"/>
    <property type="match status" value="1"/>
</dbReference>
<dbReference type="HOGENOM" id="CLU_023982_3_1_6"/>
<evidence type="ECO:0000313" key="9">
    <source>
        <dbReference type="EMBL" id="AER56714.1"/>
    </source>
</evidence>
<evidence type="ECO:0000256" key="1">
    <source>
        <dbReference type="ARBA" id="ARBA00004651"/>
    </source>
</evidence>
<feature type="transmembrane region" description="Helical" evidence="8">
    <location>
        <begin position="6"/>
        <end position="27"/>
    </location>
</feature>
<keyword evidence="7" id="KW-0460">Magnesium</keyword>
<dbReference type="GO" id="GO:0046872">
    <property type="term" value="F:metal ion binding"/>
    <property type="evidence" value="ECO:0007669"/>
    <property type="project" value="UniProtKB-KW"/>
</dbReference>
<dbReference type="RefSeq" id="WP_014160889.1">
    <property type="nucleotide sequence ID" value="NC_016147.2"/>
</dbReference>
<protein>
    <submittedName>
        <fullName evidence="9">Glycosyl transferase family protein</fullName>
    </submittedName>
</protein>
<dbReference type="GO" id="GO:0005886">
    <property type="term" value="C:plasma membrane"/>
    <property type="evidence" value="ECO:0007669"/>
    <property type="project" value="UniProtKB-SubCell"/>
</dbReference>
<gene>
    <name evidence="9" type="ordered locus">DSC_10350</name>
</gene>
<dbReference type="STRING" id="1045855.DSC_10350"/>
<feature type="transmembrane region" description="Helical" evidence="8">
    <location>
        <begin position="156"/>
        <end position="185"/>
    </location>
</feature>
<keyword evidence="2" id="KW-1003">Cell membrane</keyword>
<feature type="transmembrane region" description="Helical" evidence="8">
    <location>
        <begin position="72"/>
        <end position="91"/>
    </location>
</feature>
<dbReference type="eggNOG" id="COG0472">
    <property type="taxonomic scope" value="Bacteria"/>
</dbReference>
<reference evidence="9 10" key="1">
    <citation type="journal article" date="2012" name="J. Bacteriol.">
        <title>Complete Genome Sequence of the BTEX-Degrading Bacterium Pseudoxanthomonas spadix BD-a59.</title>
        <authorList>
            <person name="Lee S.H."/>
            <person name="Jin H.M."/>
            <person name="Lee H.J."/>
            <person name="Kim J.M."/>
            <person name="Jeon C.O."/>
        </authorList>
    </citation>
    <scope>NUCLEOTIDE SEQUENCE [LARGE SCALE GENOMIC DNA]</scope>
    <source>
        <strain evidence="9 10">BD-a59</strain>
    </source>
</reference>
<evidence type="ECO:0000256" key="7">
    <source>
        <dbReference type="PIRSR" id="PIRSR600715-1"/>
    </source>
</evidence>